<organism evidence="1 2">
    <name type="scientific">Gossypium davidsonii</name>
    <name type="common">Davidson's cotton</name>
    <name type="synonym">Gossypium klotzschianum subsp. davidsonii</name>
    <dbReference type="NCBI Taxonomy" id="34287"/>
    <lineage>
        <taxon>Eukaryota</taxon>
        <taxon>Viridiplantae</taxon>
        <taxon>Streptophyta</taxon>
        <taxon>Embryophyta</taxon>
        <taxon>Tracheophyta</taxon>
        <taxon>Spermatophyta</taxon>
        <taxon>Magnoliopsida</taxon>
        <taxon>eudicotyledons</taxon>
        <taxon>Gunneridae</taxon>
        <taxon>Pentapetalae</taxon>
        <taxon>rosids</taxon>
        <taxon>malvids</taxon>
        <taxon>Malvales</taxon>
        <taxon>Malvaceae</taxon>
        <taxon>Malvoideae</taxon>
        <taxon>Gossypium</taxon>
    </lineage>
</organism>
<name>A0A7J8RES7_GOSDV</name>
<dbReference type="EMBL" id="JABFAC010000005">
    <property type="protein sequence ID" value="MBA0612347.1"/>
    <property type="molecule type" value="Genomic_DNA"/>
</dbReference>
<proteinExistence type="predicted"/>
<evidence type="ECO:0000313" key="2">
    <source>
        <dbReference type="Proteomes" id="UP000593561"/>
    </source>
</evidence>
<protein>
    <submittedName>
        <fullName evidence="1">Uncharacterized protein</fullName>
    </submittedName>
</protein>
<reference evidence="1 2" key="1">
    <citation type="journal article" date="2019" name="Genome Biol. Evol.">
        <title>Insights into the evolution of the New World diploid cottons (Gossypium, subgenus Houzingenia) based on genome sequencing.</title>
        <authorList>
            <person name="Grover C.E."/>
            <person name="Arick M.A. 2nd"/>
            <person name="Thrash A."/>
            <person name="Conover J.L."/>
            <person name="Sanders W.S."/>
            <person name="Peterson D.G."/>
            <person name="Frelichowski J.E."/>
            <person name="Scheffler J.A."/>
            <person name="Scheffler B.E."/>
            <person name="Wendel J.F."/>
        </authorList>
    </citation>
    <scope>NUCLEOTIDE SEQUENCE [LARGE SCALE GENOMIC DNA]</scope>
    <source>
        <strain evidence="1">27</strain>
        <tissue evidence="1">Leaf</tissue>
    </source>
</reference>
<keyword evidence="2" id="KW-1185">Reference proteome</keyword>
<dbReference type="AlphaFoldDB" id="A0A7J8RES7"/>
<accession>A0A7J8RES7</accession>
<dbReference type="Proteomes" id="UP000593561">
    <property type="component" value="Unassembled WGS sequence"/>
</dbReference>
<evidence type="ECO:0000313" key="1">
    <source>
        <dbReference type="EMBL" id="MBA0612347.1"/>
    </source>
</evidence>
<comment type="caution">
    <text evidence="1">The sequence shown here is derived from an EMBL/GenBank/DDBJ whole genome shotgun (WGS) entry which is preliminary data.</text>
</comment>
<gene>
    <name evidence="1" type="ORF">Godav_012954</name>
</gene>
<sequence length="35" mass="4223">MDGRAGYRGVLWDEKGVVSALFQVTVQWGFWKWWY</sequence>